<dbReference type="GO" id="GO:0004553">
    <property type="term" value="F:hydrolase activity, hydrolyzing O-glycosyl compounds"/>
    <property type="evidence" value="ECO:0007669"/>
    <property type="project" value="InterPro"/>
</dbReference>
<dbReference type="Gene3D" id="3.10.350.10">
    <property type="entry name" value="LysM domain"/>
    <property type="match status" value="1"/>
</dbReference>
<keyword evidence="1 2" id="KW-0732">Signal</keyword>
<dbReference type="PANTHER" id="PTHR39160">
    <property type="entry name" value="CELL WALL-BINDING PROTEIN YOCH"/>
    <property type="match status" value="1"/>
</dbReference>
<keyword evidence="5" id="KW-1185">Reference proteome</keyword>
<dbReference type="Gene3D" id="2.40.40.10">
    <property type="entry name" value="RlpA-like domain"/>
    <property type="match status" value="1"/>
</dbReference>
<protein>
    <submittedName>
        <fullName evidence="4">LysM peptidoglycan-binding domain-containing protein</fullName>
    </submittedName>
</protein>
<dbReference type="CDD" id="cd00118">
    <property type="entry name" value="LysM"/>
    <property type="match status" value="1"/>
</dbReference>
<dbReference type="SMART" id="SM00257">
    <property type="entry name" value="LysM"/>
    <property type="match status" value="1"/>
</dbReference>
<proteinExistence type="predicted"/>
<dbReference type="PANTHER" id="PTHR39160:SF4">
    <property type="entry name" value="RESUSCITATION-PROMOTING FACTOR RPFB"/>
    <property type="match status" value="1"/>
</dbReference>
<organism evidence="4 5">
    <name type="scientific">Gottfriedia endophytica</name>
    <dbReference type="NCBI Taxonomy" id="2820819"/>
    <lineage>
        <taxon>Bacteria</taxon>
        <taxon>Bacillati</taxon>
        <taxon>Bacillota</taxon>
        <taxon>Bacilli</taxon>
        <taxon>Bacillales</taxon>
        <taxon>Bacillaceae</taxon>
        <taxon>Gottfriedia</taxon>
    </lineage>
</organism>
<dbReference type="AlphaFoldDB" id="A0A940NSY2"/>
<reference evidence="4" key="1">
    <citation type="submission" date="2021-04" db="EMBL/GenBank/DDBJ databases">
        <title>Genome seq and assembly of Bacillus sp.</title>
        <authorList>
            <person name="Chhetri G."/>
        </authorList>
    </citation>
    <scope>NUCLEOTIDE SEQUENCE</scope>
    <source>
        <strain evidence="4">RG28</strain>
    </source>
</reference>
<dbReference type="EMBL" id="JAGIYQ010000017">
    <property type="protein sequence ID" value="MBP0726968.1"/>
    <property type="molecule type" value="Genomic_DNA"/>
</dbReference>
<dbReference type="InterPro" id="IPR036779">
    <property type="entry name" value="LysM_dom_sf"/>
</dbReference>
<evidence type="ECO:0000256" key="1">
    <source>
        <dbReference type="ARBA" id="ARBA00022729"/>
    </source>
</evidence>
<evidence type="ECO:0000256" key="2">
    <source>
        <dbReference type="SAM" id="SignalP"/>
    </source>
</evidence>
<dbReference type="InterPro" id="IPR059180">
    <property type="entry name" value="3D_YorM"/>
</dbReference>
<feature type="chain" id="PRO_5038081464" evidence="2">
    <location>
        <begin position="25"/>
        <end position="182"/>
    </location>
</feature>
<feature type="domain" description="LysM" evidence="3">
    <location>
        <begin position="25"/>
        <end position="68"/>
    </location>
</feature>
<dbReference type="RefSeq" id="WP_209407309.1">
    <property type="nucleotide sequence ID" value="NZ_JAGIYQ010000017.1"/>
</dbReference>
<evidence type="ECO:0000259" key="3">
    <source>
        <dbReference type="PROSITE" id="PS51782"/>
    </source>
</evidence>
<dbReference type="PROSITE" id="PS51782">
    <property type="entry name" value="LYSM"/>
    <property type="match status" value="1"/>
</dbReference>
<sequence>MKKIAASLMATVLFTVGFSSNAFASTYKVKEGDSLWKISHNKHVSIAEIKKWNRLSSDNIKPNQILQINPKTSGTAEKTKSTSLKTYKVIKVRASAYTATCKGCSGKSATGINLKKNPNLKVISVDPRVIPLGSKVYVEGYGYAIAADTGGAIKGNRIDILMPSEYKANQWGIRTVTVKVYK</sequence>
<dbReference type="Pfam" id="PF06725">
    <property type="entry name" value="3D"/>
    <property type="match status" value="1"/>
</dbReference>
<dbReference type="SUPFAM" id="SSF50685">
    <property type="entry name" value="Barwin-like endoglucanases"/>
    <property type="match status" value="1"/>
</dbReference>
<dbReference type="InterPro" id="IPR051933">
    <property type="entry name" value="Resuscitation_pf_RpfB"/>
</dbReference>
<evidence type="ECO:0000313" key="4">
    <source>
        <dbReference type="EMBL" id="MBP0726968.1"/>
    </source>
</evidence>
<dbReference type="CDD" id="cd14667">
    <property type="entry name" value="3D_containing_proteins"/>
    <property type="match status" value="1"/>
</dbReference>
<dbReference type="InterPro" id="IPR010611">
    <property type="entry name" value="3D_dom"/>
</dbReference>
<dbReference type="GO" id="GO:0019867">
    <property type="term" value="C:outer membrane"/>
    <property type="evidence" value="ECO:0007669"/>
    <property type="project" value="InterPro"/>
</dbReference>
<dbReference type="SUPFAM" id="SSF54106">
    <property type="entry name" value="LysM domain"/>
    <property type="match status" value="1"/>
</dbReference>
<accession>A0A940NSY2</accession>
<name>A0A940NSY2_9BACI</name>
<evidence type="ECO:0000313" key="5">
    <source>
        <dbReference type="Proteomes" id="UP000682134"/>
    </source>
</evidence>
<comment type="caution">
    <text evidence="4">The sequence shown here is derived from an EMBL/GenBank/DDBJ whole genome shotgun (WGS) entry which is preliminary data.</text>
</comment>
<dbReference type="GO" id="GO:0009254">
    <property type="term" value="P:peptidoglycan turnover"/>
    <property type="evidence" value="ECO:0007669"/>
    <property type="project" value="InterPro"/>
</dbReference>
<dbReference type="InterPro" id="IPR018392">
    <property type="entry name" value="LysM"/>
</dbReference>
<dbReference type="Proteomes" id="UP000682134">
    <property type="component" value="Unassembled WGS sequence"/>
</dbReference>
<gene>
    <name evidence="4" type="ORF">J5Y03_17560</name>
</gene>
<dbReference type="InterPro" id="IPR036908">
    <property type="entry name" value="RlpA-like_sf"/>
</dbReference>
<feature type="signal peptide" evidence="2">
    <location>
        <begin position="1"/>
        <end position="24"/>
    </location>
</feature>
<dbReference type="Pfam" id="PF01476">
    <property type="entry name" value="LysM"/>
    <property type="match status" value="1"/>
</dbReference>